<keyword evidence="2" id="KW-0677">Repeat</keyword>
<dbReference type="GO" id="GO:0008360">
    <property type="term" value="P:regulation of cell shape"/>
    <property type="evidence" value="ECO:0007669"/>
    <property type="project" value="TreeGrafter"/>
</dbReference>
<organism evidence="6">
    <name type="scientific">Gongylonema pulchrum</name>
    <dbReference type="NCBI Taxonomy" id="637853"/>
    <lineage>
        <taxon>Eukaryota</taxon>
        <taxon>Metazoa</taxon>
        <taxon>Ecdysozoa</taxon>
        <taxon>Nematoda</taxon>
        <taxon>Chromadorea</taxon>
        <taxon>Rhabditida</taxon>
        <taxon>Spirurina</taxon>
        <taxon>Spiruromorpha</taxon>
        <taxon>Spiruroidea</taxon>
        <taxon>Gongylonematidae</taxon>
        <taxon>Gongylonema</taxon>
    </lineage>
</organism>
<dbReference type="GO" id="GO:0006357">
    <property type="term" value="P:regulation of transcription by RNA polymerase II"/>
    <property type="evidence" value="ECO:0007669"/>
    <property type="project" value="TreeGrafter"/>
</dbReference>
<dbReference type="InterPro" id="IPR052060">
    <property type="entry name" value="Bromo_WD_repeat"/>
</dbReference>
<dbReference type="GO" id="GO:0005634">
    <property type="term" value="C:nucleus"/>
    <property type="evidence" value="ECO:0007669"/>
    <property type="project" value="TreeGrafter"/>
</dbReference>
<evidence type="ECO:0000256" key="2">
    <source>
        <dbReference type="ARBA" id="ARBA00022737"/>
    </source>
</evidence>
<reference evidence="4 5" key="2">
    <citation type="submission" date="2018-11" db="EMBL/GenBank/DDBJ databases">
        <authorList>
            <consortium name="Pathogen Informatics"/>
        </authorList>
    </citation>
    <scope>NUCLEOTIDE SEQUENCE [LARGE SCALE GENOMIC DNA]</scope>
</reference>
<dbReference type="PRINTS" id="PR00320">
    <property type="entry name" value="GPROTEINBRPT"/>
</dbReference>
<dbReference type="OrthoDB" id="10265743at2759"/>
<dbReference type="WBParaSite" id="GPUH_0001271201-mRNA-1">
    <property type="protein sequence ID" value="GPUH_0001271201-mRNA-1"/>
    <property type="gene ID" value="GPUH_0001271201"/>
</dbReference>
<dbReference type="Gene3D" id="2.130.10.10">
    <property type="entry name" value="YVTN repeat-like/Quinoprotein amine dehydrogenase"/>
    <property type="match status" value="2"/>
</dbReference>
<dbReference type="GO" id="GO:0007010">
    <property type="term" value="P:cytoskeleton organization"/>
    <property type="evidence" value="ECO:0007669"/>
    <property type="project" value="TreeGrafter"/>
</dbReference>
<feature type="repeat" description="WD" evidence="3">
    <location>
        <begin position="41"/>
        <end position="82"/>
    </location>
</feature>
<name>A0A183DVF7_9BILA</name>
<proteinExistence type="predicted"/>
<protein>
    <submittedName>
        <fullName evidence="6">WD_REPEATS_REGION domain-containing protein</fullName>
    </submittedName>
</protein>
<dbReference type="Proteomes" id="UP000271098">
    <property type="component" value="Unassembled WGS sequence"/>
</dbReference>
<dbReference type="InterPro" id="IPR001680">
    <property type="entry name" value="WD40_rpt"/>
</dbReference>
<dbReference type="InterPro" id="IPR020472">
    <property type="entry name" value="WD40_PAC1"/>
</dbReference>
<dbReference type="CDD" id="cd00200">
    <property type="entry name" value="WD40"/>
    <property type="match status" value="1"/>
</dbReference>
<dbReference type="SMART" id="SM00320">
    <property type="entry name" value="WD40"/>
    <property type="match status" value="7"/>
</dbReference>
<dbReference type="AlphaFoldDB" id="A0A183DVF7"/>
<dbReference type="PROSITE" id="PS50294">
    <property type="entry name" value="WD_REPEATS_REGION"/>
    <property type="match status" value="3"/>
</dbReference>
<dbReference type="PROSITE" id="PS50082">
    <property type="entry name" value="WD_REPEATS_2"/>
    <property type="match status" value="4"/>
</dbReference>
<dbReference type="Pfam" id="PF00400">
    <property type="entry name" value="WD40"/>
    <property type="match status" value="4"/>
</dbReference>
<feature type="repeat" description="WD" evidence="3">
    <location>
        <begin position="277"/>
        <end position="318"/>
    </location>
</feature>
<keyword evidence="1 3" id="KW-0853">WD repeat</keyword>
<gene>
    <name evidence="4" type="ORF">GPUH_LOCUS12698</name>
</gene>
<evidence type="ECO:0000256" key="3">
    <source>
        <dbReference type="PROSITE-ProRule" id="PRU00221"/>
    </source>
</evidence>
<reference evidence="6" key="1">
    <citation type="submission" date="2016-06" db="UniProtKB">
        <authorList>
            <consortium name="WormBaseParasite"/>
        </authorList>
    </citation>
    <scope>IDENTIFICATION</scope>
</reference>
<dbReference type="PANTHER" id="PTHR16266">
    <property type="entry name" value="WD REPEAT DOMAIN 9"/>
    <property type="match status" value="1"/>
</dbReference>
<evidence type="ECO:0000313" key="5">
    <source>
        <dbReference type="Proteomes" id="UP000271098"/>
    </source>
</evidence>
<dbReference type="SUPFAM" id="SSF50978">
    <property type="entry name" value="WD40 repeat-like"/>
    <property type="match status" value="1"/>
</dbReference>
<keyword evidence="5" id="KW-1185">Reference proteome</keyword>
<dbReference type="InterPro" id="IPR036322">
    <property type="entry name" value="WD40_repeat_dom_sf"/>
</dbReference>
<evidence type="ECO:0000313" key="4">
    <source>
        <dbReference type="EMBL" id="VDN20899.1"/>
    </source>
</evidence>
<feature type="repeat" description="WD" evidence="3">
    <location>
        <begin position="223"/>
        <end position="257"/>
    </location>
</feature>
<dbReference type="EMBL" id="UYRT01079532">
    <property type="protein sequence ID" value="VDN20899.1"/>
    <property type="molecule type" value="Genomic_DNA"/>
</dbReference>
<evidence type="ECO:0000256" key="1">
    <source>
        <dbReference type="ARBA" id="ARBA00022574"/>
    </source>
</evidence>
<accession>A0A183DVF7</accession>
<dbReference type="InterPro" id="IPR015943">
    <property type="entry name" value="WD40/YVTN_repeat-like_dom_sf"/>
</dbReference>
<feature type="repeat" description="WD" evidence="3">
    <location>
        <begin position="83"/>
        <end position="114"/>
    </location>
</feature>
<sequence length="356" mass="40088">MKYNDVAFQLVPARYDFLGNPHRRSFEEYSSVNNFELHYRILGHLSSVFCVAFDKSGSYVVTGADDNLVKVWCVSSGLLRFTLRGHAAEISDISISEDNTLLATGSVDRSVRVWCLQTAAPVCLFRSHSAIVTLVTFLPFVDGTVRYLASAGGDCTVNFYRYCSADREFESAPIQFFERTTAGPRIVSTCHSPGGSLVVFGDTHNKLRIYRIKRDGIEKLIDIDAHTDRVDSLEWAHMGLRFASGSRDGTAKVWKFECNSWMPIVLHPKVKDEKTASSRNSYKVTMLCWSLKDDFIVTAGSDFILRVWSTASGEELRQLEGHKEDAYVLHSHPVLDDYIFSGGHDGFLMVCLIWDY</sequence>
<evidence type="ECO:0000313" key="6">
    <source>
        <dbReference type="WBParaSite" id="GPUH_0001271201-mRNA-1"/>
    </source>
</evidence>
<dbReference type="PANTHER" id="PTHR16266:SF17">
    <property type="entry name" value="BRWD3"/>
    <property type="match status" value="1"/>
</dbReference>